<dbReference type="GO" id="GO:0005829">
    <property type="term" value="C:cytosol"/>
    <property type="evidence" value="ECO:0007669"/>
    <property type="project" value="TreeGrafter"/>
</dbReference>
<keyword evidence="2" id="KW-0805">Transcription regulation</keyword>
<dbReference type="EnsemblBacteria" id="ABL71559">
    <property type="protein sequence ID" value="ABL71559"/>
    <property type="gene ID" value="Pden_3489"/>
</dbReference>
<dbReference type="InterPro" id="IPR012787">
    <property type="entry name" value="TF_PcaQ"/>
</dbReference>
<proteinExistence type="inferred from homology"/>
<dbReference type="InterPro" id="IPR036388">
    <property type="entry name" value="WH-like_DNA-bd_sf"/>
</dbReference>
<dbReference type="KEGG" id="pde:Pden_3489"/>
<dbReference type="Pfam" id="PF00126">
    <property type="entry name" value="HTH_1"/>
    <property type="match status" value="1"/>
</dbReference>
<organism evidence="7 8">
    <name type="scientific">Paracoccus denitrificans (strain Pd 1222)</name>
    <dbReference type="NCBI Taxonomy" id="318586"/>
    <lineage>
        <taxon>Bacteria</taxon>
        <taxon>Pseudomonadati</taxon>
        <taxon>Pseudomonadota</taxon>
        <taxon>Alphaproteobacteria</taxon>
        <taxon>Rhodobacterales</taxon>
        <taxon>Paracoccaceae</taxon>
        <taxon>Paracoccus</taxon>
    </lineage>
</organism>
<evidence type="ECO:0000313" key="7">
    <source>
        <dbReference type="EMBL" id="ABL71559.1"/>
    </source>
</evidence>
<evidence type="ECO:0000259" key="6">
    <source>
        <dbReference type="PROSITE" id="PS50931"/>
    </source>
</evidence>
<keyword evidence="4" id="KW-0804">Transcription</keyword>
<dbReference type="Proteomes" id="UP000000361">
    <property type="component" value="Chromosome 2"/>
</dbReference>
<dbReference type="SUPFAM" id="SSF53850">
    <property type="entry name" value="Periplasmic binding protein-like II"/>
    <property type="match status" value="1"/>
</dbReference>
<dbReference type="Gene3D" id="3.40.190.10">
    <property type="entry name" value="Periplasmic binding protein-like II"/>
    <property type="match status" value="2"/>
</dbReference>
<evidence type="ECO:0000256" key="1">
    <source>
        <dbReference type="ARBA" id="ARBA00009437"/>
    </source>
</evidence>
<dbReference type="FunFam" id="1.10.10.10:FF:000001">
    <property type="entry name" value="LysR family transcriptional regulator"/>
    <property type="match status" value="1"/>
</dbReference>
<evidence type="ECO:0000256" key="3">
    <source>
        <dbReference type="ARBA" id="ARBA00023125"/>
    </source>
</evidence>
<dbReference type="EMBL" id="CP000490">
    <property type="protein sequence ID" value="ABL71559.1"/>
    <property type="molecule type" value="Genomic_DNA"/>
</dbReference>
<dbReference type="NCBIfam" id="TIGR02424">
    <property type="entry name" value="TF_pcaQ"/>
    <property type="match status" value="1"/>
</dbReference>
<dbReference type="InterPro" id="IPR036390">
    <property type="entry name" value="WH_DNA-bd_sf"/>
</dbReference>
<comment type="similarity">
    <text evidence="1">Belongs to the LysR transcriptional regulatory family.</text>
</comment>
<dbReference type="GO" id="GO:0003700">
    <property type="term" value="F:DNA-binding transcription factor activity"/>
    <property type="evidence" value="ECO:0007669"/>
    <property type="project" value="InterPro"/>
</dbReference>
<evidence type="ECO:0000256" key="5">
    <source>
        <dbReference type="SAM" id="MobiDB-lite"/>
    </source>
</evidence>
<keyword evidence="8" id="KW-1185">Reference proteome</keyword>
<feature type="domain" description="HTH lysR-type" evidence="6">
    <location>
        <begin position="5"/>
        <end position="62"/>
    </location>
</feature>
<dbReference type="Gene3D" id="1.10.10.10">
    <property type="entry name" value="Winged helix-like DNA-binding domain superfamily/Winged helix DNA-binding domain"/>
    <property type="match status" value="1"/>
</dbReference>
<dbReference type="OrthoDB" id="9814165at2"/>
<dbReference type="GO" id="GO:0045893">
    <property type="term" value="P:positive regulation of DNA-templated transcription"/>
    <property type="evidence" value="ECO:0007669"/>
    <property type="project" value="InterPro"/>
</dbReference>
<dbReference type="GO" id="GO:0019619">
    <property type="term" value="P:3,4-dihydroxybenzoate catabolic process"/>
    <property type="evidence" value="ECO:0007669"/>
    <property type="project" value="InterPro"/>
</dbReference>
<dbReference type="Pfam" id="PF03466">
    <property type="entry name" value="LysR_substrate"/>
    <property type="match status" value="1"/>
</dbReference>
<dbReference type="HOGENOM" id="CLU_039613_6_0_5"/>
<dbReference type="PANTHER" id="PTHR30419:SF8">
    <property type="entry name" value="NITROGEN ASSIMILATION TRANSCRIPTIONAL ACTIVATOR-RELATED"/>
    <property type="match status" value="1"/>
</dbReference>
<dbReference type="InterPro" id="IPR050950">
    <property type="entry name" value="HTH-type_LysR_regulators"/>
</dbReference>
<dbReference type="AlphaFoldDB" id="A1B7R5"/>
<dbReference type="PRINTS" id="PR00039">
    <property type="entry name" value="HTHLYSR"/>
</dbReference>
<evidence type="ECO:0000256" key="4">
    <source>
        <dbReference type="ARBA" id="ARBA00023163"/>
    </source>
</evidence>
<keyword evidence="3" id="KW-0238">DNA-binding</keyword>
<dbReference type="GO" id="GO:0003677">
    <property type="term" value="F:DNA binding"/>
    <property type="evidence" value="ECO:0007669"/>
    <property type="project" value="UniProtKB-KW"/>
</dbReference>
<evidence type="ECO:0000256" key="2">
    <source>
        <dbReference type="ARBA" id="ARBA00023015"/>
    </source>
</evidence>
<feature type="region of interest" description="Disordered" evidence="5">
    <location>
        <begin position="301"/>
        <end position="330"/>
    </location>
</feature>
<dbReference type="SUPFAM" id="SSF46785">
    <property type="entry name" value="Winged helix' DNA-binding domain"/>
    <property type="match status" value="1"/>
</dbReference>
<dbReference type="PROSITE" id="PS50931">
    <property type="entry name" value="HTH_LYSR"/>
    <property type="match status" value="1"/>
</dbReference>
<dbReference type="InterPro" id="IPR005119">
    <property type="entry name" value="LysR_subst-bd"/>
</dbReference>
<evidence type="ECO:0000313" key="8">
    <source>
        <dbReference type="Proteomes" id="UP000000361"/>
    </source>
</evidence>
<sequence length="330" mass="35622">MERRIRLRHVQAFVEIVRQGNLKRAAEALYLTQPAISRTIAELEEIVGARLMTRSRRGVALTAQGEFFHGYALNALSALSQGLAGISGEVQAAELSLRVGALPSVLARLMPEVVAELQQTAPHLRLSIADGGHGHLMGLLRSDDLDVVIGRLGAPETMQGLSFTQLYLEDVAVVVRPGHPILSDPDLRRIGDYPVIYPTETAAIHPFVERLLIAHGILRPARRIETVSDAFGRVFTRQGDAVWFISAGVVAREIAEGRLVRLPLDTTLTQGPVGLMTRASQPETNAQLLFRQAVMRVIADGFGPRPGPGPADAGPTRGQDAGKAGRRTAT</sequence>
<dbReference type="InterPro" id="IPR000847">
    <property type="entry name" value="LysR_HTH_N"/>
</dbReference>
<dbReference type="GeneID" id="93453144"/>
<gene>
    <name evidence="7" type="ordered locus">Pden_3489</name>
</gene>
<dbReference type="eggNOG" id="COG0583">
    <property type="taxonomic scope" value="Bacteria"/>
</dbReference>
<accession>A1B7R5</accession>
<dbReference type="STRING" id="318586.Pden_3489"/>
<dbReference type="PANTHER" id="PTHR30419">
    <property type="entry name" value="HTH-TYPE TRANSCRIPTIONAL REGULATOR YBHD"/>
    <property type="match status" value="1"/>
</dbReference>
<reference evidence="8" key="1">
    <citation type="submission" date="2006-12" db="EMBL/GenBank/DDBJ databases">
        <title>Complete sequence of chromosome 2 of Paracoccus denitrificans PD1222.</title>
        <authorList>
            <person name="Copeland A."/>
            <person name="Lucas S."/>
            <person name="Lapidus A."/>
            <person name="Barry K."/>
            <person name="Detter J.C."/>
            <person name="Glavina del Rio T."/>
            <person name="Hammon N."/>
            <person name="Israni S."/>
            <person name="Dalin E."/>
            <person name="Tice H."/>
            <person name="Pitluck S."/>
            <person name="Munk A.C."/>
            <person name="Brettin T."/>
            <person name="Bruce D."/>
            <person name="Han C."/>
            <person name="Tapia R."/>
            <person name="Gilna P."/>
            <person name="Schmutz J."/>
            <person name="Larimer F."/>
            <person name="Land M."/>
            <person name="Hauser L."/>
            <person name="Kyrpides N."/>
            <person name="Lykidis A."/>
            <person name="Spiro S."/>
            <person name="Richardson D.J."/>
            <person name="Moir J.W.B."/>
            <person name="Ferguson S.J."/>
            <person name="van Spanning R.J.M."/>
            <person name="Richardson P."/>
        </authorList>
    </citation>
    <scope>NUCLEOTIDE SEQUENCE [LARGE SCALE GENOMIC DNA]</scope>
    <source>
        <strain evidence="8">Pd 1222</strain>
    </source>
</reference>
<dbReference type="RefSeq" id="WP_011749735.1">
    <property type="nucleotide sequence ID" value="NC_008687.1"/>
</dbReference>
<protein>
    <submittedName>
        <fullName evidence="7">Transcriptional regulator, LysR family</fullName>
    </submittedName>
</protein>
<name>A1B7R5_PARDP</name>